<name>A0A2U1LWS0_ARTAN</name>
<dbReference type="GO" id="GO:0005634">
    <property type="term" value="C:nucleus"/>
    <property type="evidence" value="ECO:0007669"/>
    <property type="project" value="InterPro"/>
</dbReference>
<dbReference type="CDD" id="cd17719">
    <property type="entry name" value="BRCT_Rev1"/>
    <property type="match status" value="1"/>
</dbReference>
<dbReference type="GO" id="GO:0042276">
    <property type="term" value="P:error-prone translesion synthesis"/>
    <property type="evidence" value="ECO:0007669"/>
    <property type="project" value="TreeGrafter"/>
</dbReference>
<dbReference type="GO" id="GO:0017125">
    <property type="term" value="F:deoxycytidyl transferase activity"/>
    <property type="evidence" value="ECO:0007669"/>
    <property type="project" value="TreeGrafter"/>
</dbReference>
<feature type="domain" description="K-box" evidence="4">
    <location>
        <begin position="187"/>
        <end position="281"/>
    </location>
</feature>
<feature type="domain" description="BRCT" evidence="3">
    <location>
        <begin position="70"/>
        <end position="164"/>
    </location>
</feature>
<proteinExistence type="predicted"/>
<keyword evidence="2" id="KW-0812">Transmembrane</keyword>
<feature type="transmembrane region" description="Helical" evidence="2">
    <location>
        <begin position="33"/>
        <end position="53"/>
    </location>
</feature>
<dbReference type="PANTHER" id="PTHR45990">
    <property type="entry name" value="DNA REPAIR PROTEIN REV1"/>
    <property type="match status" value="1"/>
</dbReference>
<comment type="caution">
    <text evidence="5">The sequence shown here is derived from an EMBL/GenBank/DDBJ whole genome shotgun (WGS) entry which is preliminary data.</text>
</comment>
<keyword evidence="2" id="KW-1133">Transmembrane helix</keyword>
<gene>
    <name evidence="5" type="ORF">CTI12_AA444150</name>
</gene>
<dbReference type="InterPro" id="IPR036420">
    <property type="entry name" value="BRCT_dom_sf"/>
</dbReference>
<dbReference type="PROSITE" id="PS51297">
    <property type="entry name" value="K_BOX"/>
    <property type="match status" value="1"/>
</dbReference>
<evidence type="ECO:0000256" key="2">
    <source>
        <dbReference type="SAM" id="Phobius"/>
    </source>
</evidence>
<accession>A0A2U1LWS0</accession>
<dbReference type="SMART" id="SM00292">
    <property type="entry name" value="BRCT"/>
    <property type="match status" value="1"/>
</dbReference>
<dbReference type="InterPro" id="IPR002487">
    <property type="entry name" value="TF_Kbox"/>
</dbReference>
<dbReference type="Pfam" id="PF00533">
    <property type="entry name" value="BRCT"/>
    <property type="match status" value="1"/>
</dbReference>
<dbReference type="STRING" id="35608.A0A2U1LWS0"/>
<evidence type="ECO:0000313" key="5">
    <source>
        <dbReference type="EMBL" id="PWA53441.1"/>
    </source>
</evidence>
<protein>
    <submittedName>
        <fullName evidence="5">DNA repair protein REV1</fullName>
    </submittedName>
</protein>
<reference evidence="5 6" key="1">
    <citation type="journal article" date="2018" name="Mol. Plant">
        <title>The genome of Artemisia annua provides insight into the evolution of Asteraceae family and artemisinin biosynthesis.</title>
        <authorList>
            <person name="Shen Q."/>
            <person name="Zhang L."/>
            <person name="Liao Z."/>
            <person name="Wang S."/>
            <person name="Yan T."/>
            <person name="Shi P."/>
            <person name="Liu M."/>
            <person name="Fu X."/>
            <person name="Pan Q."/>
            <person name="Wang Y."/>
            <person name="Lv Z."/>
            <person name="Lu X."/>
            <person name="Zhang F."/>
            <person name="Jiang W."/>
            <person name="Ma Y."/>
            <person name="Chen M."/>
            <person name="Hao X."/>
            <person name="Li L."/>
            <person name="Tang Y."/>
            <person name="Lv G."/>
            <person name="Zhou Y."/>
            <person name="Sun X."/>
            <person name="Brodelius P.E."/>
            <person name="Rose J.K.C."/>
            <person name="Tang K."/>
        </authorList>
    </citation>
    <scope>NUCLEOTIDE SEQUENCE [LARGE SCALE GENOMIC DNA]</scope>
    <source>
        <strain evidence="6">cv. Huhao1</strain>
        <tissue evidence="5">Leaf</tissue>
    </source>
</reference>
<evidence type="ECO:0000259" key="4">
    <source>
        <dbReference type="PROSITE" id="PS51297"/>
    </source>
</evidence>
<evidence type="ECO:0000313" key="6">
    <source>
        <dbReference type="Proteomes" id="UP000245207"/>
    </source>
</evidence>
<keyword evidence="6" id="KW-1185">Reference proteome</keyword>
<dbReference type="OrthoDB" id="427711at2759"/>
<keyword evidence="2" id="KW-0472">Membrane</keyword>
<evidence type="ECO:0000259" key="3">
    <source>
        <dbReference type="PROSITE" id="PS50172"/>
    </source>
</evidence>
<dbReference type="GO" id="GO:0003887">
    <property type="term" value="F:DNA-directed DNA polymerase activity"/>
    <property type="evidence" value="ECO:0007669"/>
    <property type="project" value="TreeGrafter"/>
</dbReference>
<dbReference type="PANTHER" id="PTHR45990:SF1">
    <property type="entry name" value="DNA REPAIR PROTEIN REV1"/>
    <property type="match status" value="1"/>
</dbReference>
<dbReference type="Pfam" id="PF01486">
    <property type="entry name" value="K-box"/>
    <property type="match status" value="1"/>
</dbReference>
<dbReference type="AlphaFoldDB" id="A0A2U1LWS0"/>
<dbReference type="InterPro" id="IPR001357">
    <property type="entry name" value="BRCT_dom"/>
</dbReference>
<evidence type="ECO:0000256" key="1">
    <source>
        <dbReference type="SAM" id="MobiDB-lite"/>
    </source>
</evidence>
<dbReference type="Gene3D" id="3.40.50.10190">
    <property type="entry name" value="BRCT domain"/>
    <property type="match status" value="1"/>
</dbReference>
<dbReference type="SUPFAM" id="SSF52113">
    <property type="entry name" value="BRCT domain"/>
    <property type="match status" value="1"/>
</dbReference>
<dbReference type="GO" id="GO:0070987">
    <property type="term" value="P:error-free translesion synthesis"/>
    <property type="evidence" value="ECO:0007669"/>
    <property type="project" value="TreeGrafter"/>
</dbReference>
<dbReference type="Proteomes" id="UP000245207">
    <property type="component" value="Unassembled WGS sequence"/>
</dbReference>
<dbReference type="PROSITE" id="PS50172">
    <property type="entry name" value="BRCT"/>
    <property type="match status" value="1"/>
</dbReference>
<dbReference type="GO" id="GO:0003700">
    <property type="term" value="F:DNA-binding transcription factor activity"/>
    <property type="evidence" value="ECO:0007669"/>
    <property type="project" value="InterPro"/>
</dbReference>
<organism evidence="5 6">
    <name type="scientific">Artemisia annua</name>
    <name type="common">Sweet wormwood</name>
    <dbReference type="NCBI Taxonomy" id="35608"/>
    <lineage>
        <taxon>Eukaryota</taxon>
        <taxon>Viridiplantae</taxon>
        <taxon>Streptophyta</taxon>
        <taxon>Embryophyta</taxon>
        <taxon>Tracheophyta</taxon>
        <taxon>Spermatophyta</taxon>
        <taxon>Magnoliopsida</taxon>
        <taxon>eudicotyledons</taxon>
        <taxon>Gunneridae</taxon>
        <taxon>Pentapetalae</taxon>
        <taxon>asterids</taxon>
        <taxon>campanulids</taxon>
        <taxon>Asterales</taxon>
        <taxon>Asteraceae</taxon>
        <taxon>Asteroideae</taxon>
        <taxon>Anthemideae</taxon>
        <taxon>Artemisiinae</taxon>
        <taxon>Artemisia</taxon>
    </lineage>
</organism>
<dbReference type="EMBL" id="PKPP01007418">
    <property type="protein sequence ID" value="PWA53441.1"/>
    <property type="molecule type" value="Genomic_DNA"/>
</dbReference>
<feature type="region of interest" description="Disordered" evidence="1">
    <location>
        <begin position="1"/>
        <end position="21"/>
    </location>
</feature>
<sequence length="281" mass="32413">MDYSCSGPGKGVFKRPGPQKSSTNHRALCLHNIVYTSGCCAILLLLKMAVYWLTTLFLKLIGDAFVIPHNLSYAFSGCERSLTNTQNGRSIPLWELRGYMLKHGGRFENYFSRQRVTHIICSNLPNSKVKNLRSFSRGLPVVKPTWVLDSVAANNMFLVHAYHLCIWVGCYFAQSGKPYPDNWIMTDLFYQQESKKLRQQIQMLQNTNSHLMGQKLGCLNVKELKQLETRLERGISKIRKSSWSITMHSYVQRYKFSNVKSSIVGIKVYRRVKPYQATRWI</sequence>